<dbReference type="Proteomes" id="UP000694240">
    <property type="component" value="Chromosome 12"/>
</dbReference>
<dbReference type="AlphaFoldDB" id="A0A8T1Y7I9"/>
<proteinExistence type="predicted"/>
<comment type="caution">
    <text evidence="1">The sequence shown here is derived from an EMBL/GenBank/DDBJ whole genome shotgun (WGS) entry which is preliminary data.</text>
</comment>
<accession>A0A8T1Y7I9</accession>
<sequence>MFSRTKMEIRTALYYAIEGRYLKMATCLVNANKDAPFLENNKGISSLYEAVSAGCEYIPLVKAILETIGNEDSRVRKSNLDSKLQGNKDLAHVALRAKSIGVYLMLFLMSTQLL</sequence>
<dbReference type="EMBL" id="JAEFBK010000012">
    <property type="protein sequence ID" value="KAG7542957.1"/>
    <property type="molecule type" value="Genomic_DNA"/>
</dbReference>
<name>A0A8T1Y7I9_9BRAS</name>
<keyword evidence="2" id="KW-1185">Reference proteome</keyword>
<gene>
    <name evidence="1" type="ORF">ISN45_Aa07g028950</name>
</gene>
<evidence type="ECO:0000313" key="1">
    <source>
        <dbReference type="EMBL" id="KAG7542957.1"/>
    </source>
</evidence>
<protein>
    <submittedName>
        <fullName evidence="1">Ankyrin repeat-containing domain superfamily</fullName>
    </submittedName>
</protein>
<organism evidence="1 2">
    <name type="scientific">Arabidopsis thaliana x Arabidopsis arenosa</name>
    <dbReference type="NCBI Taxonomy" id="1240361"/>
    <lineage>
        <taxon>Eukaryota</taxon>
        <taxon>Viridiplantae</taxon>
        <taxon>Streptophyta</taxon>
        <taxon>Embryophyta</taxon>
        <taxon>Tracheophyta</taxon>
        <taxon>Spermatophyta</taxon>
        <taxon>Magnoliopsida</taxon>
        <taxon>eudicotyledons</taxon>
        <taxon>Gunneridae</taxon>
        <taxon>Pentapetalae</taxon>
        <taxon>rosids</taxon>
        <taxon>malvids</taxon>
        <taxon>Brassicales</taxon>
        <taxon>Brassicaceae</taxon>
        <taxon>Camelineae</taxon>
        <taxon>Arabidopsis</taxon>
    </lineage>
</organism>
<evidence type="ECO:0000313" key="2">
    <source>
        <dbReference type="Proteomes" id="UP000694240"/>
    </source>
</evidence>
<reference evidence="1 2" key="1">
    <citation type="submission" date="2020-12" db="EMBL/GenBank/DDBJ databases">
        <title>Concerted genomic and epigenomic changes stabilize Arabidopsis allopolyploids.</title>
        <authorList>
            <person name="Chen Z."/>
        </authorList>
    </citation>
    <scope>NUCLEOTIDE SEQUENCE [LARGE SCALE GENOMIC DNA]</scope>
    <source>
        <strain evidence="1">Allo738</strain>
        <tissue evidence="1">Leaf</tissue>
    </source>
</reference>